<gene>
    <name evidence="1" type="ORF">UV61_C0011G0009</name>
</gene>
<dbReference type="Proteomes" id="UP000034050">
    <property type="component" value="Unassembled WGS sequence"/>
</dbReference>
<organism evidence="1 2">
    <name type="scientific">Candidatus Gottesmanbacteria bacterium GW2011_GWB1_43_11</name>
    <dbReference type="NCBI Taxonomy" id="1618446"/>
    <lineage>
        <taxon>Bacteria</taxon>
        <taxon>Candidatus Gottesmaniibacteriota</taxon>
    </lineage>
</organism>
<dbReference type="AlphaFoldDB" id="A0A0G1ETE9"/>
<dbReference type="EMBL" id="LCFD01000011">
    <property type="protein sequence ID" value="KKS86361.1"/>
    <property type="molecule type" value="Genomic_DNA"/>
</dbReference>
<sequence length="75" mass="8875">MVTREQFIKEIYETSTYGNKFPIKIYWNIEGYIFDGNLVNCRTCGHPAKYKYAIYNHLFEPQGSLYYCETCAPKT</sequence>
<reference evidence="1 2" key="1">
    <citation type="journal article" date="2015" name="Nature">
        <title>rRNA introns, odd ribosomes, and small enigmatic genomes across a large radiation of phyla.</title>
        <authorList>
            <person name="Brown C.T."/>
            <person name="Hug L.A."/>
            <person name="Thomas B.C."/>
            <person name="Sharon I."/>
            <person name="Castelle C.J."/>
            <person name="Singh A."/>
            <person name="Wilkins M.J."/>
            <person name="Williams K.H."/>
            <person name="Banfield J.F."/>
        </authorList>
    </citation>
    <scope>NUCLEOTIDE SEQUENCE [LARGE SCALE GENOMIC DNA]</scope>
</reference>
<proteinExistence type="predicted"/>
<accession>A0A0G1ETE9</accession>
<name>A0A0G1ETE9_9BACT</name>
<evidence type="ECO:0000313" key="2">
    <source>
        <dbReference type="Proteomes" id="UP000034050"/>
    </source>
</evidence>
<evidence type="ECO:0000313" key="1">
    <source>
        <dbReference type="EMBL" id="KKS86361.1"/>
    </source>
</evidence>
<protein>
    <submittedName>
        <fullName evidence="1">Uncharacterized protein</fullName>
    </submittedName>
</protein>
<comment type="caution">
    <text evidence="1">The sequence shown here is derived from an EMBL/GenBank/DDBJ whole genome shotgun (WGS) entry which is preliminary data.</text>
</comment>